<sequence length="397" mass="44700">MRVYFAPCGIALGHAGRCIPIAKALRSIGDEIFFSTYGEAVQFVKKASFPVGVVPPIRVFEKEDGEFDFRRTLSIGPKNLYTFALQVGAELSLIEHFKPDVVVSDSRLSTVLASRMRRIVSVLILHQLRIMIPHKRPIVRKSKLRVKANVERLGLEILGSLWKMSRVIVVPDFPPPYTIAKANVVPSNQYIEKLRLVGPVIPKHPDDLPEQEELKRSLGFDDRPLIFAAISGTKAEKLMITKTISEIFRGFPDRYNIVLSRGLSDVPNTETKLNGGRLRIYNWVDDRYKYLKACDLLVTRGGHNTVGEAIYYGKPMVVIPTIAHSEHQGIAESVEKMEIGRKIQQYDLSKETLCRAVDEVMNSESCLRSVRAAQRFARRFNAIDSIVKITREVAGKG</sequence>
<dbReference type="SUPFAM" id="SSF53756">
    <property type="entry name" value="UDP-Glycosyltransferase/glycogen phosphorylase"/>
    <property type="match status" value="1"/>
</dbReference>
<reference evidence="3 4" key="1">
    <citation type="submission" date="2018-12" db="EMBL/GenBank/DDBJ databases">
        <title>The complete genome of the methanogenic archaea of the candidate phylum Verstraetearchaeota, obtained from the metagenome of underground thermal water.</title>
        <authorList>
            <person name="Kadnikov V.V."/>
            <person name="Mardanov A.V."/>
            <person name="Beletsky A.V."/>
            <person name="Karnachuk O.V."/>
            <person name="Ravin N.V."/>
        </authorList>
    </citation>
    <scope>NUCLEOTIDE SEQUENCE [LARGE SCALE GENOMIC DNA]</scope>
    <source>
        <strain evidence="3">Ch88</strain>
    </source>
</reference>
<protein>
    <recommendedName>
        <fullName evidence="2">Glycosyl transferase family 28 C-terminal domain-containing protein</fullName>
    </recommendedName>
</protein>
<comment type="similarity">
    <text evidence="1">Belongs to the glycosyltransferase 28 family.</text>
</comment>
<dbReference type="InterPro" id="IPR007235">
    <property type="entry name" value="Glyco_trans_28_C"/>
</dbReference>
<evidence type="ECO:0000259" key="2">
    <source>
        <dbReference type="Pfam" id="PF04101"/>
    </source>
</evidence>
<proteinExistence type="inferred from homology"/>
<dbReference type="EMBL" id="RXGA01000002">
    <property type="protein sequence ID" value="RWX73899.1"/>
    <property type="molecule type" value="Genomic_DNA"/>
</dbReference>
<dbReference type="PANTHER" id="PTHR21015:SF22">
    <property type="entry name" value="GLYCOSYLTRANSFERASE"/>
    <property type="match status" value="1"/>
</dbReference>
<organism evidence="3 4">
    <name type="scientific">Methanosuratincola subterraneus</name>
    <dbReference type="NCBI Taxonomy" id="2593994"/>
    <lineage>
        <taxon>Archaea</taxon>
        <taxon>Thermoproteota</taxon>
        <taxon>Methanosuratincolia</taxon>
        <taxon>Candidatus Methanomethylicales</taxon>
        <taxon>Candidatus Methanomethylicaceae</taxon>
        <taxon>Candidatus Methanosuratincola (ex Vanwonterghem et al. 2016)</taxon>
    </lineage>
</organism>
<dbReference type="AlphaFoldDB" id="A0A444L8K0"/>
<name>A0A444L8K0_METS7</name>
<evidence type="ECO:0000256" key="1">
    <source>
        <dbReference type="ARBA" id="ARBA00006962"/>
    </source>
</evidence>
<feature type="domain" description="Glycosyl transferase family 28 C-terminal" evidence="2">
    <location>
        <begin position="251"/>
        <end position="373"/>
    </location>
</feature>
<dbReference type="Proteomes" id="UP000288215">
    <property type="component" value="Unassembled WGS sequence"/>
</dbReference>
<evidence type="ECO:0000313" key="4">
    <source>
        <dbReference type="Proteomes" id="UP000288215"/>
    </source>
</evidence>
<dbReference type="GO" id="GO:0016758">
    <property type="term" value="F:hexosyltransferase activity"/>
    <property type="evidence" value="ECO:0007669"/>
    <property type="project" value="InterPro"/>
</dbReference>
<comment type="caution">
    <text evidence="3">The sequence shown here is derived from an EMBL/GenBank/DDBJ whole genome shotgun (WGS) entry which is preliminary data.</text>
</comment>
<dbReference type="Pfam" id="PF04101">
    <property type="entry name" value="Glyco_tran_28_C"/>
    <property type="match status" value="1"/>
</dbReference>
<evidence type="ECO:0000313" key="3">
    <source>
        <dbReference type="EMBL" id="RWX73899.1"/>
    </source>
</evidence>
<accession>A0A444L8K0</accession>
<dbReference type="Gene3D" id="3.40.50.2000">
    <property type="entry name" value="Glycogen Phosphorylase B"/>
    <property type="match status" value="2"/>
</dbReference>
<dbReference type="PANTHER" id="PTHR21015">
    <property type="entry name" value="UDP-N-ACETYLGLUCOSAMINE--N-ACETYLMURAMYL-(PENTAPEPTIDE) PYROPHOSPHORYL-UNDECAPRENOL N-ACETYLGLUCOSAMINE TRANSFERASE 1"/>
    <property type="match status" value="1"/>
</dbReference>
<gene>
    <name evidence="3" type="ORF">Metus_0678</name>
</gene>